<proteinExistence type="predicted"/>
<dbReference type="EMBL" id="SEUK01000055">
    <property type="protein sequence ID" value="KAA1156870.1"/>
    <property type="molecule type" value="Genomic_DNA"/>
</dbReference>
<dbReference type="AlphaFoldDB" id="A0AB73BC09"/>
<evidence type="ECO:0000256" key="1">
    <source>
        <dbReference type="SAM" id="Phobius"/>
    </source>
</evidence>
<reference evidence="2 3" key="1">
    <citation type="submission" date="2019-01" db="EMBL/GenBank/DDBJ databases">
        <title>Genome sequences of marine Pseudoalteromonas species.</title>
        <authorList>
            <person name="Boraston A.B."/>
            <person name="Hehemann J.-H."/>
            <person name="Vickers C.J."/>
            <person name="Salama-Alber O."/>
            <person name="Abe K."/>
            <person name="Hettle A.J."/>
        </authorList>
    </citation>
    <scope>NUCLEOTIDE SEQUENCE [LARGE SCALE GENOMIC DNA]</scope>
    <source>
        <strain evidence="2 3">PS42</strain>
    </source>
</reference>
<dbReference type="RefSeq" id="WP_149615118.1">
    <property type="nucleotide sequence ID" value="NZ_SEUK01000055.1"/>
</dbReference>
<dbReference type="Proteomes" id="UP000324162">
    <property type="component" value="Unassembled WGS sequence"/>
</dbReference>
<sequence length="261" mass="30351">MNLIDGATLVASFMSPILLGAFVVFINKKAKNLADRTEFKKLKKELTENTTIIEKVRSDFLEANTKIVENVRSEFLKNNTEVVESVKSELQVKGWVNQQVWLKKQEIYESIFNKLLSVKKYATHQSNAFQEALYLEREHEYYLSQGEEWIDSPSLKRDLERKREEYKIRVNSQEHINESKTIRAEKEQAISSLMELASINSVYIDGDVESVLDKLKNVLHSRYDSSDFDEVENHMYDVCNAVEKAIVEVKVMCKKELQIKT</sequence>
<comment type="caution">
    <text evidence="2">The sequence shown here is derived from an EMBL/GenBank/DDBJ whole genome shotgun (WGS) entry which is preliminary data.</text>
</comment>
<keyword evidence="1" id="KW-1133">Transmembrane helix</keyword>
<organism evidence="2 3">
    <name type="scientific">Pseudoalteromonas fuliginea</name>
    <dbReference type="NCBI Taxonomy" id="1872678"/>
    <lineage>
        <taxon>Bacteria</taxon>
        <taxon>Pseudomonadati</taxon>
        <taxon>Pseudomonadota</taxon>
        <taxon>Gammaproteobacteria</taxon>
        <taxon>Alteromonadales</taxon>
        <taxon>Pseudoalteromonadaceae</taxon>
        <taxon>Pseudoalteromonas</taxon>
    </lineage>
</organism>
<keyword evidence="1" id="KW-0812">Transmembrane</keyword>
<evidence type="ECO:0000313" key="3">
    <source>
        <dbReference type="Proteomes" id="UP000324162"/>
    </source>
</evidence>
<feature type="transmembrane region" description="Helical" evidence="1">
    <location>
        <begin position="6"/>
        <end position="26"/>
    </location>
</feature>
<evidence type="ECO:0000313" key="2">
    <source>
        <dbReference type="EMBL" id="KAA1156870.1"/>
    </source>
</evidence>
<accession>A0AB73BC09</accession>
<protein>
    <submittedName>
        <fullName evidence="2">Uncharacterized protein</fullName>
    </submittedName>
</protein>
<keyword evidence="1" id="KW-0472">Membrane</keyword>
<gene>
    <name evidence="2" type="ORF">EU508_18240</name>
</gene>
<name>A0AB73BC09_9GAMM</name>